<dbReference type="RefSeq" id="XP_010488055.1">
    <property type="nucleotide sequence ID" value="XM_010489753.2"/>
</dbReference>
<reference evidence="2" key="2">
    <citation type="submission" date="2025-08" db="UniProtKB">
        <authorList>
            <consortium name="RefSeq"/>
        </authorList>
    </citation>
    <scope>IDENTIFICATION</scope>
    <source>
        <tissue evidence="2">Leaf</tissue>
    </source>
</reference>
<dbReference type="Proteomes" id="UP000694864">
    <property type="component" value="Chromosome 1"/>
</dbReference>
<evidence type="ECO:0000313" key="1">
    <source>
        <dbReference type="Proteomes" id="UP000694864"/>
    </source>
</evidence>
<name>A0ABM0XMC3_CAMSA</name>
<evidence type="ECO:0000313" key="2">
    <source>
        <dbReference type="RefSeq" id="XP_010488055.1"/>
    </source>
</evidence>
<gene>
    <name evidence="2" type="primary">LOC104765924</name>
</gene>
<organism evidence="1 2">
    <name type="scientific">Camelina sativa</name>
    <name type="common">False flax</name>
    <name type="synonym">Myagrum sativum</name>
    <dbReference type="NCBI Taxonomy" id="90675"/>
    <lineage>
        <taxon>Eukaryota</taxon>
        <taxon>Viridiplantae</taxon>
        <taxon>Streptophyta</taxon>
        <taxon>Embryophyta</taxon>
        <taxon>Tracheophyta</taxon>
        <taxon>Spermatophyta</taxon>
        <taxon>Magnoliopsida</taxon>
        <taxon>eudicotyledons</taxon>
        <taxon>Gunneridae</taxon>
        <taxon>Pentapetalae</taxon>
        <taxon>rosids</taxon>
        <taxon>malvids</taxon>
        <taxon>Brassicales</taxon>
        <taxon>Brassicaceae</taxon>
        <taxon>Camelineae</taxon>
        <taxon>Camelina</taxon>
    </lineage>
</organism>
<accession>A0ABM0XMC3</accession>
<sequence>MSPNRNMRLIFAQCRKFSQSRRNVSSSGSSKGSKVARFLIQGTGGTLGLTSAYILYGGKLDEREEQRQQVLREVFGNHAKVEDLREKMWPEFRKIRKMTWFSNLEKMWSEAK</sequence>
<reference evidence="1" key="1">
    <citation type="journal article" date="2014" name="Nat. Commun.">
        <title>The emerging biofuel crop Camelina sativa retains a highly undifferentiated hexaploid genome structure.</title>
        <authorList>
            <person name="Kagale S."/>
            <person name="Koh C."/>
            <person name="Nixon J."/>
            <person name="Bollina V."/>
            <person name="Clarke W.E."/>
            <person name="Tuteja R."/>
            <person name="Spillane C."/>
            <person name="Robinson S.J."/>
            <person name="Links M.G."/>
            <person name="Clarke C."/>
            <person name="Higgins E.E."/>
            <person name="Huebert T."/>
            <person name="Sharpe A.G."/>
            <person name="Parkin I.A."/>
        </authorList>
    </citation>
    <scope>NUCLEOTIDE SEQUENCE [LARGE SCALE GENOMIC DNA]</scope>
    <source>
        <strain evidence="1">cv. DH55</strain>
    </source>
</reference>
<protein>
    <submittedName>
        <fullName evidence="2">Uncharacterized protein LOC104765924</fullName>
    </submittedName>
</protein>
<keyword evidence="1" id="KW-1185">Reference proteome</keyword>
<dbReference type="GeneID" id="104765924"/>
<proteinExistence type="predicted"/>